<evidence type="ECO:0000313" key="3">
    <source>
        <dbReference type="EMBL" id="MCP2269711.1"/>
    </source>
</evidence>
<evidence type="ECO:0000256" key="1">
    <source>
        <dbReference type="SAM" id="MobiDB-lite"/>
    </source>
</evidence>
<keyword evidence="4" id="KW-1185">Reference proteome</keyword>
<feature type="domain" description="DUF397" evidence="2">
    <location>
        <begin position="10"/>
        <end position="55"/>
    </location>
</feature>
<dbReference type="EMBL" id="JAMTCO010000005">
    <property type="protein sequence ID" value="MCP2269711.1"/>
    <property type="molecule type" value="Genomic_DNA"/>
</dbReference>
<comment type="caution">
    <text evidence="3">The sequence shown here is derived from an EMBL/GenBank/DDBJ whole genome shotgun (WGS) entry which is preliminary data.</text>
</comment>
<gene>
    <name evidence="3" type="ORF">LV75_002200</name>
</gene>
<organism evidence="3 4">
    <name type="scientific">Actinokineospora diospyrosa</name>
    <dbReference type="NCBI Taxonomy" id="103728"/>
    <lineage>
        <taxon>Bacteria</taxon>
        <taxon>Bacillati</taxon>
        <taxon>Actinomycetota</taxon>
        <taxon>Actinomycetes</taxon>
        <taxon>Pseudonocardiales</taxon>
        <taxon>Pseudonocardiaceae</taxon>
        <taxon>Actinokineospora</taxon>
    </lineage>
</organism>
<accession>A0ABT1IAR0</accession>
<dbReference type="RefSeq" id="WP_253886688.1">
    <property type="nucleotide sequence ID" value="NZ_BAAAVB010000012.1"/>
</dbReference>
<name>A0ABT1IAR0_9PSEU</name>
<reference evidence="3 4" key="1">
    <citation type="submission" date="2022-06" db="EMBL/GenBank/DDBJ databases">
        <title>Genomic Encyclopedia of Archaeal and Bacterial Type Strains, Phase II (KMG-II): from individual species to whole genera.</title>
        <authorList>
            <person name="Goeker M."/>
        </authorList>
    </citation>
    <scope>NUCLEOTIDE SEQUENCE [LARGE SCALE GENOMIC DNA]</scope>
    <source>
        <strain evidence="3 4">DSM 44255</strain>
    </source>
</reference>
<evidence type="ECO:0000313" key="4">
    <source>
        <dbReference type="Proteomes" id="UP001205185"/>
    </source>
</evidence>
<feature type="region of interest" description="Disordered" evidence="1">
    <location>
        <begin position="1"/>
        <end position="23"/>
    </location>
</feature>
<protein>
    <recommendedName>
        <fullName evidence="2">DUF397 domain-containing protein</fullName>
    </recommendedName>
</protein>
<sequence length="60" mass="6421">MNAVDRASMVWRKSSRSGSNSNCVEVARTPAVTAVRDSKNPDGPTLAFPVASFARALRTL</sequence>
<dbReference type="Proteomes" id="UP001205185">
    <property type="component" value="Unassembled WGS sequence"/>
</dbReference>
<dbReference type="InterPro" id="IPR007278">
    <property type="entry name" value="DUF397"/>
</dbReference>
<evidence type="ECO:0000259" key="2">
    <source>
        <dbReference type="Pfam" id="PF04149"/>
    </source>
</evidence>
<proteinExistence type="predicted"/>
<dbReference type="Pfam" id="PF04149">
    <property type="entry name" value="DUF397"/>
    <property type="match status" value="1"/>
</dbReference>